<feature type="region of interest" description="Disordered" evidence="1">
    <location>
        <begin position="1"/>
        <end position="41"/>
    </location>
</feature>
<feature type="compositionally biased region" description="Polar residues" evidence="1">
    <location>
        <begin position="384"/>
        <end position="394"/>
    </location>
</feature>
<sequence length="799" mass="85832">MQGRTRVGQRNYSSRHIANEAGDGGDSIVGKPNGIHPTKEKNSILSSLSAYEATKRKEEALTSSSLSVNGPTIVACDDSGHRLVSTLPAERGSSISERILADGINKLGIDSSSPDSKLVPSLDSLGPSAANINKGEVGTRSTIDSNVPQVYESGSVAPQDSSNIKQKKKITSCDLTNTELPLTANGKAAAETDSCFMQGKMPIESMKVERDILSEPLQPLLSSAHRYPSSMPSSNYGSQTQQLIGSQKGGSSKERDPKQIASNHILSHGTVGSSENVVPVAVERIDWLEHTKNASTSAEAPMKLKKVEELHFANSERVIIPSHIHVPSAERSGLSFGSFGACSEVCTNCSEVCTNYAGGSDDDRDSTGLSEGLQEKENAVEELSLSNQNASPTVQEGDYSDLHESPKYASNRFSLEEAENDESFNAVPEHDHSKLNAVLPPDGPQYSVVQTGQSHSNFGSMPLVLGNQHAPIDISETLASDDSHPPNFAVLQSFDPSANYYTQFYRPGADIDGRFSPLLVPGAANEYNDNVIVLSTLSGLSSHENGNPMVLSNTSLTSLVPQTVGIMQSAVSMSQQSGPIFRQPAGFISHYPPNIPYNQFYSPFFLPSPIIHHFLSNTSFPQQPPAANVHPTPLGTTTTRFKFPAPWHKPGTNSGNSMPPNFGPYNPFSFGYSTNTTAISTNSNGNEELKTSQFKENYVYANGQQTEGSTIWIRTPGRDIPGLPAGSFYNLPPQGQHVTFVPTQAGHSVFAGIYPAQSVAAASIHPFLQPSQTMAFPLEMVGPPPSVYQQPQRAQINWN</sequence>
<dbReference type="PANTHER" id="PTHR46775">
    <property type="entry name" value="FLOCCULATION PROTEIN (DUF1296)"/>
    <property type="match status" value="1"/>
</dbReference>
<dbReference type="AlphaFoldDB" id="A0AAP0E0Z8"/>
<proteinExistence type="predicted"/>
<dbReference type="InterPro" id="IPR044277">
    <property type="entry name" value="GIP1"/>
</dbReference>
<comment type="caution">
    <text evidence="2">The sequence shown here is derived from an EMBL/GenBank/DDBJ whole genome shotgun (WGS) entry which is preliminary data.</text>
</comment>
<evidence type="ECO:0008006" key="4">
    <source>
        <dbReference type="Google" id="ProtNLM"/>
    </source>
</evidence>
<organism evidence="2 3">
    <name type="scientific">Stephania japonica</name>
    <dbReference type="NCBI Taxonomy" id="461633"/>
    <lineage>
        <taxon>Eukaryota</taxon>
        <taxon>Viridiplantae</taxon>
        <taxon>Streptophyta</taxon>
        <taxon>Embryophyta</taxon>
        <taxon>Tracheophyta</taxon>
        <taxon>Spermatophyta</taxon>
        <taxon>Magnoliopsida</taxon>
        <taxon>Ranunculales</taxon>
        <taxon>Menispermaceae</taxon>
        <taxon>Menispermoideae</taxon>
        <taxon>Cissampelideae</taxon>
        <taxon>Stephania</taxon>
    </lineage>
</organism>
<feature type="region of interest" description="Disordered" evidence="1">
    <location>
        <begin position="223"/>
        <end position="257"/>
    </location>
</feature>
<feature type="compositionally biased region" description="Polar residues" evidence="1">
    <location>
        <begin position="230"/>
        <end position="245"/>
    </location>
</feature>
<evidence type="ECO:0000256" key="1">
    <source>
        <dbReference type="SAM" id="MobiDB-lite"/>
    </source>
</evidence>
<evidence type="ECO:0000313" key="2">
    <source>
        <dbReference type="EMBL" id="KAK9084581.1"/>
    </source>
</evidence>
<dbReference type="Proteomes" id="UP001417504">
    <property type="component" value="Unassembled WGS sequence"/>
</dbReference>
<protein>
    <recommendedName>
        <fullName evidence="4">GBF-interacting protein 1 N-terminal domain-containing protein</fullName>
    </recommendedName>
</protein>
<accession>A0AAP0E0Z8</accession>
<dbReference type="PANTHER" id="PTHR46775:SF1">
    <property type="entry name" value="FLOCCULATION PROTEIN (DUF1296)"/>
    <property type="match status" value="1"/>
</dbReference>
<dbReference type="GO" id="GO:0051082">
    <property type="term" value="F:unfolded protein binding"/>
    <property type="evidence" value="ECO:0007669"/>
    <property type="project" value="TreeGrafter"/>
</dbReference>
<reference evidence="2 3" key="1">
    <citation type="submission" date="2024-01" db="EMBL/GenBank/DDBJ databases">
        <title>Genome assemblies of Stephania.</title>
        <authorList>
            <person name="Yang L."/>
        </authorList>
    </citation>
    <scope>NUCLEOTIDE SEQUENCE [LARGE SCALE GENOMIC DNA]</scope>
    <source>
        <strain evidence="2">QJT</strain>
        <tissue evidence="2">Leaf</tissue>
    </source>
</reference>
<evidence type="ECO:0000313" key="3">
    <source>
        <dbReference type="Proteomes" id="UP001417504"/>
    </source>
</evidence>
<keyword evidence="3" id="KW-1185">Reference proteome</keyword>
<dbReference type="EMBL" id="JBBNAE010000011">
    <property type="protein sequence ID" value="KAK9084581.1"/>
    <property type="molecule type" value="Genomic_DNA"/>
</dbReference>
<feature type="region of interest" description="Disordered" evidence="1">
    <location>
        <begin position="358"/>
        <end position="405"/>
    </location>
</feature>
<name>A0AAP0E0Z8_9MAGN</name>
<gene>
    <name evidence="2" type="ORF">Sjap_024992</name>
</gene>